<sequence>MIARWWRRRREARTLRTRAVPSALWQLTLQRYPFLAALDDAGRERLRALVSLFLADKEFTTVGGLELSDEIAVAIAAQACLPVLELGLAAYDGFVGIVVHADEVVAQREHLDEDGILHRYEEVLTGEAMEGGPVMLSWHDVAEAGVTAERGYNVVIHEFVHVLDMADGLPADGVPVLAGRAARTHWLQVLEAAYQRLCRELDAGRKPFLDPYGAEAIEEFFPVAAEAFFVAPHALRDEQPALYELFREYFRQDPAARLVPQPGP</sequence>
<evidence type="ECO:0000313" key="2">
    <source>
        <dbReference type="Proteomes" id="UP000000366"/>
    </source>
</evidence>
<dbReference type="STRING" id="420662.Mpe_A2460"/>
<dbReference type="KEGG" id="mpt:Mpe_A2460"/>
<dbReference type="Gene3D" id="3.40.390.10">
    <property type="entry name" value="Collagenase (Catalytic Domain)"/>
    <property type="match status" value="1"/>
</dbReference>
<dbReference type="HOGENOM" id="CLU_063037_0_1_4"/>
<dbReference type="Proteomes" id="UP000000366">
    <property type="component" value="Chromosome"/>
</dbReference>
<dbReference type="RefSeq" id="WP_011830048.1">
    <property type="nucleotide sequence ID" value="NC_008825.1"/>
</dbReference>
<evidence type="ECO:0008006" key="3">
    <source>
        <dbReference type="Google" id="ProtNLM"/>
    </source>
</evidence>
<proteinExistence type="predicted"/>
<name>A2SIM6_METPP</name>
<dbReference type="Pfam" id="PF06167">
    <property type="entry name" value="Peptidase_M90"/>
    <property type="match status" value="1"/>
</dbReference>
<dbReference type="PANTHER" id="PTHR30164">
    <property type="entry name" value="MTFA PEPTIDASE"/>
    <property type="match status" value="1"/>
</dbReference>
<dbReference type="GO" id="GO:0008237">
    <property type="term" value="F:metallopeptidase activity"/>
    <property type="evidence" value="ECO:0007669"/>
    <property type="project" value="InterPro"/>
</dbReference>
<dbReference type="InterPro" id="IPR024079">
    <property type="entry name" value="MetalloPept_cat_dom_sf"/>
</dbReference>
<dbReference type="PROSITE" id="PS00768">
    <property type="entry name" value="TRANSTHYRETIN_1"/>
    <property type="match status" value="1"/>
</dbReference>
<organism evidence="1 2">
    <name type="scientific">Methylibium petroleiphilum (strain ATCC BAA-1232 / LMG 22953 / PM1)</name>
    <dbReference type="NCBI Taxonomy" id="420662"/>
    <lineage>
        <taxon>Bacteria</taxon>
        <taxon>Pseudomonadati</taxon>
        <taxon>Pseudomonadota</taxon>
        <taxon>Betaproteobacteria</taxon>
        <taxon>Burkholderiales</taxon>
        <taxon>Sphaerotilaceae</taxon>
        <taxon>Methylibium</taxon>
    </lineage>
</organism>
<dbReference type="InterPro" id="IPR010384">
    <property type="entry name" value="MtfA_fam"/>
</dbReference>
<gene>
    <name evidence="1" type="ordered locus">Mpe_A2460</name>
</gene>
<dbReference type="CDD" id="cd20169">
    <property type="entry name" value="Peptidase_M90_mtfA"/>
    <property type="match status" value="1"/>
</dbReference>
<evidence type="ECO:0000313" key="1">
    <source>
        <dbReference type="EMBL" id="ABM95415.1"/>
    </source>
</evidence>
<dbReference type="InterPro" id="IPR042252">
    <property type="entry name" value="MtfA_N"/>
</dbReference>
<dbReference type="GO" id="GO:0005829">
    <property type="term" value="C:cytosol"/>
    <property type="evidence" value="ECO:0007669"/>
    <property type="project" value="TreeGrafter"/>
</dbReference>
<dbReference type="EMBL" id="CP000555">
    <property type="protein sequence ID" value="ABM95415.1"/>
    <property type="molecule type" value="Genomic_DNA"/>
</dbReference>
<dbReference type="PANTHER" id="PTHR30164:SF2">
    <property type="entry name" value="PROTEIN MTFA"/>
    <property type="match status" value="1"/>
</dbReference>
<reference evidence="1 2" key="1">
    <citation type="journal article" date="2007" name="J. Bacteriol.">
        <title>Whole-genome analysis of the methyl tert-butyl ether-degrading beta-proteobacterium Methylibium petroleiphilum PM1.</title>
        <authorList>
            <person name="Kane S.R."/>
            <person name="Chakicherla A.Y."/>
            <person name="Chain P.S.G."/>
            <person name="Schmidt R."/>
            <person name="Shin M.W."/>
            <person name="Legler T.C."/>
            <person name="Scow K.M."/>
            <person name="Larimer F.W."/>
            <person name="Lucas S.M."/>
            <person name="Richardson P.M."/>
            <person name="Hristova K.R."/>
        </authorList>
    </citation>
    <scope>NUCLEOTIDE SEQUENCE [LARGE SCALE GENOMIC DNA]</scope>
    <source>
        <strain evidence="2">ATCC BAA-1232 / LMG 22953 / PM1</strain>
    </source>
</reference>
<accession>A2SIM6</accession>
<dbReference type="Gene3D" id="1.10.472.150">
    <property type="entry name" value="Glucose-regulated metallo-peptidase M90, N-terminal domain"/>
    <property type="match status" value="1"/>
</dbReference>
<keyword evidence="2" id="KW-1185">Reference proteome</keyword>
<dbReference type="eggNOG" id="COG3228">
    <property type="taxonomic scope" value="Bacteria"/>
</dbReference>
<dbReference type="GO" id="GO:0004177">
    <property type="term" value="F:aminopeptidase activity"/>
    <property type="evidence" value="ECO:0007669"/>
    <property type="project" value="TreeGrafter"/>
</dbReference>
<dbReference type="InterPro" id="IPR023418">
    <property type="entry name" value="Thyroxine_BS"/>
</dbReference>
<dbReference type="SUPFAM" id="SSF55486">
    <property type="entry name" value="Metalloproteases ('zincins'), catalytic domain"/>
    <property type="match status" value="1"/>
</dbReference>
<protein>
    <recommendedName>
        <fullName evidence="3">Zinc-dependent peptidase</fullName>
    </recommendedName>
</protein>
<dbReference type="AlphaFoldDB" id="A2SIM6"/>